<dbReference type="AlphaFoldDB" id="A0A0E9LTL9"/>
<evidence type="ECO:0000313" key="3">
    <source>
        <dbReference type="Proteomes" id="UP000032900"/>
    </source>
</evidence>
<dbReference type="Pfam" id="PF01740">
    <property type="entry name" value="STAS"/>
    <property type="match status" value="1"/>
</dbReference>
<dbReference type="InterPro" id="IPR002645">
    <property type="entry name" value="STAS_dom"/>
</dbReference>
<sequence>MLKTEKIEDNRYLTTIEGTDRLNASIAAVVKDELAEQLVKSGYNLTLCLQNIRFIDSTGIGVLISALKTARENKGAFVLQNVNKDVYSLLTLMKLDKVFDFKMD</sequence>
<dbReference type="STRING" id="1236989.JCM15548_1763"/>
<evidence type="ECO:0000259" key="1">
    <source>
        <dbReference type="PROSITE" id="PS50801"/>
    </source>
</evidence>
<dbReference type="InterPro" id="IPR036513">
    <property type="entry name" value="STAS_dom_sf"/>
</dbReference>
<dbReference type="SUPFAM" id="SSF52091">
    <property type="entry name" value="SpoIIaa-like"/>
    <property type="match status" value="1"/>
</dbReference>
<dbReference type="PANTHER" id="PTHR33495:SF2">
    <property type="entry name" value="ANTI-SIGMA FACTOR ANTAGONIST TM_1081-RELATED"/>
    <property type="match status" value="1"/>
</dbReference>
<dbReference type="CDD" id="cd07043">
    <property type="entry name" value="STAS_anti-anti-sigma_factors"/>
    <property type="match status" value="1"/>
</dbReference>
<gene>
    <name evidence="2" type="ORF">JCM15548_1763</name>
</gene>
<proteinExistence type="predicted"/>
<dbReference type="Proteomes" id="UP000032900">
    <property type="component" value="Unassembled WGS sequence"/>
</dbReference>
<dbReference type="Gene3D" id="3.30.750.24">
    <property type="entry name" value="STAS domain"/>
    <property type="match status" value="1"/>
</dbReference>
<organism evidence="2 3">
    <name type="scientific">Geofilum rubicundum JCM 15548</name>
    <dbReference type="NCBI Taxonomy" id="1236989"/>
    <lineage>
        <taxon>Bacteria</taxon>
        <taxon>Pseudomonadati</taxon>
        <taxon>Bacteroidota</taxon>
        <taxon>Bacteroidia</taxon>
        <taxon>Marinilabiliales</taxon>
        <taxon>Marinilabiliaceae</taxon>
        <taxon>Geofilum</taxon>
    </lineage>
</organism>
<name>A0A0E9LTL9_9BACT</name>
<accession>A0A0E9LTL9</accession>
<protein>
    <recommendedName>
        <fullName evidence="1">STAS domain-containing protein</fullName>
    </recommendedName>
</protein>
<dbReference type="RefSeq" id="WP_062122422.1">
    <property type="nucleotide sequence ID" value="NZ_BAZW01000004.1"/>
</dbReference>
<evidence type="ECO:0000313" key="2">
    <source>
        <dbReference type="EMBL" id="GAO28643.1"/>
    </source>
</evidence>
<dbReference type="EMBL" id="BAZW01000004">
    <property type="protein sequence ID" value="GAO28643.1"/>
    <property type="molecule type" value="Genomic_DNA"/>
</dbReference>
<dbReference type="GO" id="GO:0043856">
    <property type="term" value="F:anti-sigma factor antagonist activity"/>
    <property type="evidence" value="ECO:0007669"/>
    <property type="project" value="TreeGrafter"/>
</dbReference>
<dbReference type="PANTHER" id="PTHR33495">
    <property type="entry name" value="ANTI-SIGMA FACTOR ANTAGONIST TM_1081-RELATED-RELATED"/>
    <property type="match status" value="1"/>
</dbReference>
<comment type="caution">
    <text evidence="2">The sequence shown here is derived from an EMBL/GenBank/DDBJ whole genome shotgun (WGS) entry which is preliminary data.</text>
</comment>
<reference evidence="2 3" key="1">
    <citation type="journal article" date="2015" name="Microbes Environ.">
        <title>Distribution and evolution of nitrogen fixation genes in the phylum bacteroidetes.</title>
        <authorList>
            <person name="Inoue J."/>
            <person name="Oshima K."/>
            <person name="Suda W."/>
            <person name="Sakamoto M."/>
            <person name="Iino T."/>
            <person name="Noda S."/>
            <person name="Hongoh Y."/>
            <person name="Hattori M."/>
            <person name="Ohkuma M."/>
        </authorList>
    </citation>
    <scope>NUCLEOTIDE SEQUENCE [LARGE SCALE GENOMIC DNA]</scope>
    <source>
        <strain evidence="2">JCM 15548</strain>
    </source>
</reference>
<dbReference type="OrthoDB" id="962463at2"/>
<dbReference type="PROSITE" id="PS50801">
    <property type="entry name" value="STAS"/>
    <property type="match status" value="1"/>
</dbReference>
<keyword evidence="3" id="KW-1185">Reference proteome</keyword>
<feature type="domain" description="STAS" evidence="1">
    <location>
        <begin position="22"/>
        <end position="104"/>
    </location>
</feature>